<evidence type="ECO:0000256" key="1">
    <source>
        <dbReference type="ARBA" id="ARBA00006484"/>
    </source>
</evidence>
<dbReference type="Gene3D" id="3.40.50.720">
    <property type="entry name" value="NAD(P)-binding Rossmann-like Domain"/>
    <property type="match status" value="1"/>
</dbReference>
<protein>
    <submittedName>
        <fullName evidence="4">Putative oxido</fullName>
    </submittedName>
</protein>
<keyword evidence="2" id="KW-0521">NADP</keyword>
<evidence type="ECO:0000313" key="4">
    <source>
        <dbReference type="EMBL" id="KPI37480.1"/>
    </source>
</evidence>
<gene>
    <name evidence="4" type="ORF">AB675_10382</name>
</gene>
<comment type="similarity">
    <text evidence="1">Belongs to the short-chain dehydrogenases/reductases (SDR) family.</text>
</comment>
<evidence type="ECO:0000256" key="3">
    <source>
        <dbReference type="ARBA" id="ARBA00023002"/>
    </source>
</evidence>
<proteinExistence type="inferred from homology"/>
<dbReference type="GO" id="GO:0016616">
    <property type="term" value="F:oxidoreductase activity, acting on the CH-OH group of donors, NAD or NADP as acceptor"/>
    <property type="evidence" value="ECO:0007669"/>
    <property type="project" value="UniProtKB-ARBA"/>
</dbReference>
<dbReference type="FunFam" id="3.40.50.720:FF:000084">
    <property type="entry name" value="Short-chain dehydrogenase reductase"/>
    <property type="match status" value="1"/>
</dbReference>
<name>A0A0N1NYS2_9EURO</name>
<dbReference type="InterPro" id="IPR036291">
    <property type="entry name" value="NAD(P)-bd_dom_sf"/>
</dbReference>
<dbReference type="STRING" id="1664694.A0A0N1NYS2"/>
<keyword evidence="3" id="KW-0560">Oxidoreductase</keyword>
<dbReference type="GeneID" id="28731029"/>
<dbReference type="PRINTS" id="PR00081">
    <property type="entry name" value="GDHRDH"/>
</dbReference>
<dbReference type="OrthoDB" id="1888931at2759"/>
<dbReference type="AlphaFoldDB" id="A0A0N1NYS2"/>
<reference evidence="4 5" key="1">
    <citation type="submission" date="2015-06" db="EMBL/GenBank/DDBJ databases">
        <title>Draft genome of the ant-associated black yeast Phialophora attae CBS 131958.</title>
        <authorList>
            <person name="Moreno L.F."/>
            <person name="Stielow B.J."/>
            <person name="de Hoog S."/>
            <person name="Vicente V.A."/>
            <person name="Weiss V.A."/>
            <person name="de Vries M."/>
            <person name="Cruz L.M."/>
            <person name="Souza E.M."/>
        </authorList>
    </citation>
    <scope>NUCLEOTIDE SEQUENCE [LARGE SCALE GENOMIC DNA]</scope>
    <source>
        <strain evidence="4 5">CBS 131958</strain>
    </source>
</reference>
<comment type="caution">
    <text evidence="4">The sequence shown here is derived from an EMBL/GenBank/DDBJ whole genome shotgun (WGS) entry which is preliminary data.</text>
</comment>
<keyword evidence="5" id="KW-1185">Reference proteome</keyword>
<evidence type="ECO:0000313" key="5">
    <source>
        <dbReference type="Proteomes" id="UP000038010"/>
    </source>
</evidence>
<dbReference type="PROSITE" id="PS00061">
    <property type="entry name" value="ADH_SHORT"/>
    <property type="match status" value="1"/>
</dbReference>
<dbReference type="InterPro" id="IPR020904">
    <property type="entry name" value="Sc_DH/Rdtase_CS"/>
</dbReference>
<dbReference type="PANTHER" id="PTHR43008">
    <property type="entry name" value="BENZIL REDUCTASE"/>
    <property type="match status" value="1"/>
</dbReference>
<dbReference type="VEuPathDB" id="FungiDB:AB675_10382"/>
<dbReference type="InterPro" id="IPR002347">
    <property type="entry name" value="SDR_fam"/>
</dbReference>
<dbReference type="RefSeq" id="XP_017997443.1">
    <property type="nucleotide sequence ID" value="XM_018139149.1"/>
</dbReference>
<dbReference type="EMBL" id="LFJN01000024">
    <property type="protein sequence ID" value="KPI37480.1"/>
    <property type="molecule type" value="Genomic_DNA"/>
</dbReference>
<dbReference type="GO" id="GO:0050664">
    <property type="term" value="F:oxidoreductase activity, acting on NAD(P)H, oxygen as acceptor"/>
    <property type="evidence" value="ECO:0007669"/>
    <property type="project" value="TreeGrafter"/>
</dbReference>
<evidence type="ECO:0000256" key="2">
    <source>
        <dbReference type="ARBA" id="ARBA00022857"/>
    </source>
</evidence>
<dbReference type="Pfam" id="PF13561">
    <property type="entry name" value="adh_short_C2"/>
    <property type="match status" value="1"/>
</dbReference>
<accession>A0A0N1NYS2</accession>
<sequence>MPLEVPESVLSAPILSQFSLEDKLCFVTGGAQGFGLEIVRAFAEAGADVCFTYLTTADDKATKTAQAIEQQTGRRILPICADVRKRADIAAAIEQAVQAFKHNGTTRHLDVVVANAGVCRQISSLDYDEETFDKDYAVNVYGVMWTAQAAGRIFQKQGHGNLIITVSVSSVLVNTPQPQTSYNSSKAAAAHMGKNLAVEWVDFARVNCVSPGYVATNMTMSQPEEIRSQWTAQVPARRMADPRELKGLYVFLASDASSYMTGANVIIDGAFSVP</sequence>
<dbReference type="Proteomes" id="UP000038010">
    <property type="component" value="Unassembled WGS sequence"/>
</dbReference>
<dbReference type="SUPFAM" id="SSF51735">
    <property type="entry name" value="NAD(P)-binding Rossmann-fold domains"/>
    <property type="match status" value="1"/>
</dbReference>
<dbReference type="PANTHER" id="PTHR43008:SF4">
    <property type="entry name" value="CHAIN DEHYDROGENASE, PUTATIVE (AFU_ORTHOLOGUE AFUA_4G08710)-RELATED"/>
    <property type="match status" value="1"/>
</dbReference>
<organism evidence="4 5">
    <name type="scientific">Cyphellophora attinorum</name>
    <dbReference type="NCBI Taxonomy" id="1664694"/>
    <lineage>
        <taxon>Eukaryota</taxon>
        <taxon>Fungi</taxon>
        <taxon>Dikarya</taxon>
        <taxon>Ascomycota</taxon>
        <taxon>Pezizomycotina</taxon>
        <taxon>Eurotiomycetes</taxon>
        <taxon>Chaetothyriomycetidae</taxon>
        <taxon>Chaetothyriales</taxon>
        <taxon>Cyphellophoraceae</taxon>
        <taxon>Cyphellophora</taxon>
    </lineage>
</organism>